<dbReference type="GO" id="GO:0016020">
    <property type="term" value="C:membrane"/>
    <property type="evidence" value="ECO:0007669"/>
    <property type="project" value="GOC"/>
</dbReference>
<dbReference type="SUPFAM" id="SSF53756">
    <property type="entry name" value="UDP-Glycosyltransferase/glycogen phosphorylase"/>
    <property type="match status" value="1"/>
</dbReference>
<gene>
    <name evidence="2" type="ORF">ECE50_010275</name>
</gene>
<dbReference type="InterPro" id="IPR051706">
    <property type="entry name" value="Glycosyltransferase_domain"/>
</dbReference>
<organism evidence="2 3">
    <name type="scientific">Chitinophaga solisilvae</name>
    <dbReference type="NCBI Taxonomy" id="1233460"/>
    <lineage>
        <taxon>Bacteria</taxon>
        <taxon>Pseudomonadati</taxon>
        <taxon>Bacteroidota</taxon>
        <taxon>Chitinophagia</taxon>
        <taxon>Chitinophagales</taxon>
        <taxon>Chitinophagaceae</taxon>
        <taxon>Chitinophaga</taxon>
    </lineage>
</organism>
<dbReference type="PANTHER" id="PTHR32385:SF15">
    <property type="entry name" value="INOSITOL PHOSPHOCERAMIDE MANNOSYLTRANSFERASE 1"/>
    <property type="match status" value="1"/>
</dbReference>
<proteinExistence type="predicted"/>
<dbReference type="GO" id="GO:0051999">
    <property type="term" value="P:mannosyl-inositol phosphorylceramide biosynthetic process"/>
    <property type="evidence" value="ECO:0007669"/>
    <property type="project" value="TreeGrafter"/>
</dbReference>
<keyword evidence="1" id="KW-0808">Transferase</keyword>
<dbReference type="GO" id="GO:0000030">
    <property type="term" value="F:mannosyltransferase activity"/>
    <property type="evidence" value="ECO:0007669"/>
    <property type="project" value="TreeGrafter"/>
</dbReference>
<dbReference type="Pfam" id="PF04488">
    <property type="entry name" value="Gly_transf_sug"/>
    <property type="match status" value="1"/>
</dbReference>
<dbReference type="Gene3D" id="3.40.50.2000">
    <property type="entry name" value="Glycogen Phosphorylase B"/>
    <property type="match status" value="1"/>
</dbReference>
<dbReference type="PANTHER" id="PTHR32385">
    <property type="entry name" value="MANNOSYL PHOSPHORYLINOSITOL CERAMIDE SYNTHASE"/>
    <property type="match status" value="1"/>
</dbReference>
<comment type="caution">
    <text evidence="2">The sequence shown here is derived from an EMBL/GenBank/DDBJ whole genome shotgun (WGS) entry which is preliminary data.</text>
</comment>
<dbReference type="EMBL" id="RIAR02000001">
    <property type="protein sequence ID" value="NSL87216.1"/>
    <property type="molecule type" value="Genomic_DNA"/>
</dbReference>
<dbReference type="InterPro" id="IPR007577">
    <property type="entry name" value="GlycoTrfase_DXD_sugar-bd_CS"/>
</dbReference>
<dbReference type="Gene3D" id="3.90.550.20">
    <property type="match status" value="1"/>
</dbReference>
<accession>A0A3S1BMM3</accession>
<evidence type="ECO:0000256" key="1">
    <source>
        <dbReference type="ARBA" id="ARBA00022679"/>
    </source>
</evidence>
<reference evidence="2" key="1">
    <citation type="submission" date="2020-05" db="EMBL/GenBank/DDBJ databases">
        <title>Chitinophaga laudate sp. nov., isolated from a tropical peat swamp.</title>
        <authorList>
            <person name="Goh C.B.S."/>
            <person name="Lee M.S."/>
            <person name="Parimannan S."/>
            <person name="Pasbakhsh P."/>
            <person name="Yule C.M."/>
            <person name="Rajandas H."/>
            <person name="Loke S."/>
            <person name="Croft L."/>
            <person name="Tan J.B.L."/>
        </authorList>
    </citation>
    <scope>NUCLEOTIDE SEQUENCE</scope>
    <source>
        <strain evidence="2">Mgbs1</strain>
    </source>
</reference>
<evidence type="ECO:0000313" key="3">
    <source>
        <dbReference type="Proteomes" id="UP000281028"/>
    </source>
</evidence>
<dbReference type="SUPFAM" id="SSF53448">
    <property type="entry name" value="Nucleotide-diphospho-sugar transferases"/>
    <property type="match status" value="1"/>
</dbReference>
<evidence type="ECO:0000313" key="2">
    <source>
        <dbReference type="EMBL" id="NSL87216.1"/>
    </source>
</evidence>
<dbReference type="Pfam" id="PF13692">
    <property type="entry name" value="Glyco_trans_1_4"/>
    <property type="match status" value="1"/>
</dbReference>
<name>A0A3S1BMM3_9BACT</name>
<dbReference type="InterPro" id="IPR029044">
    <property type="entry name" value="Nucleotide-diphossugar_trans"/>
</dbReference>
<keyword evidence="3" id="KW-1185">Reference proteome</keyword>
<protein>
    <submittedName>
        <fullName evidence="2">Glycosyltransferase</fullName>
    </submittedName>
</protein>
<dbReference type="OrthoDB" id="9802987at2"/>
<dbReference type="Proteomes" id="UP000281028">
    <property type="component" value="Unassembled WGS sequence"/>
</dbReference>
<sequence length="584" mass="66713">MIPKVIHLTYAGGKLPPLYRQCIRRAKKMHAAWQFKIYDDAAARQVLEQHMPVLLPVYDGYPTAIQRADMFRVVVVYLFGGFYLDMDMYCHTPLDELCHFQLVLAEEKVLSEEECGALGHLHRSRIANYMFGSMPQHPFWPTLLNAMIARYRTAVSSERDILETTGPGLLTDIYHQSAALKEQIWLLRNPGTPCINECCGGLSCHFGTYASHYHGGSWRWQHQQQQRAAGVPAVVDTAAAAAVLEEHLQRNLDRFRRQSGALYVLEAYTSGEGHYDGLTTIYNRVKNLGEVLPDTHNVSDQKILVCGIPFLYEKQLSAANTNILFTTFESDRLPAYWIESINRHYHHCIVPHEAIAGVFRKSGVRVPLQVMHQGFTRYTPMPAQQHTFNIGFMGVPVRRKNLSRLYKACKTLQRKKIPGIQLHVHVSVMYEWVDDLEFDRMRADPMVRWTTGKYDHQEMSAWYANLSCYVFPSSGEGWSFTPRESMFLGIPTIISPIPVHQELLDSGFCYAMRRRGSEKAAFGVERHGKWACIREKDIATAITQVHKNYDACSAAARRGADWISGQWKNEELQEDLRLLVSSLV</sequence>
<dbReference type="AlphaFoldDB" id="A0A3S1BMM3"/>